<reference evidence="2 3" key="1">
    <citation type="submission" date="2023-01" db="EMBL/GenBank/DDBJ databases">
        <title>Novel species of the genus Asticcacaulis isolated from rivers.</title>
        <authorList>
            <person name="Lu H."/>
        </authorList>
    </citation>
    <scope>NUCLEOTIDE SEQUENCE [LARGE SCALE GENOMIC DNA]</scope>
    <source>
        <strain evidence="2 3">DXS10W</strain>
    </source>
</reference>
<comment type="caution">
    <text evidence="2">The sequence shown here is derived from an EMBL/GenBank/DDBJ whole genome shotgun (WGS) entry which is preliminary data.</text>
</comment>
<dbReference type="RefSeq" id="WP_272739510.1">
    <property type="nucleotide sequence ID" value="NZ_JAQQKW010000001.1"/>
</dbReference>
<name>A0ABT5I980_9CAUL</name>
<organism evidence="2 3">
    <name type="scientific">Asticcacaulis currens</name>
    <dbReference type="NCBI Taxonomy" id="2984210"/>
    <lineage>
        <taxon>Bacteria</taxon>
        <taxon>Pseudomonadati</taxon>
        <taxon>Pseudomonadota</taxon>
        <taxon>Alphaproteobacteria</taxon>
        <taxon>Caulobacterales</taxon>
        <taxon>Caulobacteraceae</taxon>
        <taxon>Asticcacaulis</taxon>
    </lineage>
</organism>
<accession>A0ABT5I980</accession>
<keyword evidence="1" id="KW-0732">Signal</keyword>
<proteinExistence type="predicted"/>
<evidence type="ECO:0000313" key="3">
    <source>
        <dbReference type="Proteomes" id="UP001216595"/>
    </source>
</evidence>
<feature type="signal peptide" evidence="1">
    <location>
        <begin position="1"/>
        <end position="24"/>
    </location>
</feature>
<gene>
    <name evidence="2" type="ORF">PQU94_00390</name>
</gene>
<feature type="chain" id="PRO_5046312047" evidence="1">
    <location>
        <begin position="25"/>
        <end position="214"/>
    </location>
</feature>
<dbReference type="EMBL" id="JAQQKW010000001">
    <property type="protein sequence ID" value="MDC7692732.1"/>
    <property type="molecule type" value="Genomic_DNA"/>
</dbReference>
<sequence>MRAIWTRRNILSLGALFLSSQTPAYGGVTSGGASQVKAFLNARQSGIVRLATFTETEILLLIINGQPIDVHARQNGLYISKSPGSARSVKAIAPVDFGRLLTAAGGTDKGVNGTDRARDFNSLYGSLTSVPLAPLTCPADFAQKSTEEKALIRRQIRQPHYSRYGPCLMPDQPLIRQAFADDPFFDAWTFTHDANDRYLGLSLPGIRAFWSLEI</sequence>
<keyword evidence="3" id="KW-1185">Reference proteome</keyword>
<evidence type="ECO:0000313" key="2">
    <source>
        <dbReference type="EMBL" id="MDC7692732.1"/>
    </source>
</evidence>
<evidence type="ECO:0000256" key="1">
    <source>
        <dbReference type="SAM" id="SignalP"/>
    </source>
</evidence>
<protein>
    <submittedName>
        <fullName evidence="2">Uncharacterized protein</fullName>
    </submittedName>
</protein>
<dbReference type="Proteomes" id="UP001216595">
    <property type="component" value="Unassembled WGS sequence"/>
</dbReference>